<dbReference type="GO" id="GO:0009253">
    <property type="term" value="P:peptidoglycan catabolic process"/>
    <property type="evidence" value="ECO:0007669"/>
    <property type="project" value="InterPro"/>
</dbReference>
<dbReference type="KEGG" id="wma:WM2015_1779"/>
<dbReference type="CDD" id="cd00063">
    <property type="entry name" value="FN3"/>
    <property type="match status" value="1"/>
</dbReference>
<dbReference type="GO" id="GO:0008745">
    <property type="term" value="F:N-acetylmuramoyl-L-alanine amidase activity"/>
    <property type="evidence" value="ECO:0007669"/>
    <property type="project" value="InterPro"/>
</dbReference>
<dbReference type="STRING" id="1579979.WM2015_1779"/>
<dbReference type="SMART" id="SM00646">
    <property type="entry name" value="Ami_3"/>
    <property type="match status" value="1"/>
</dbReference>
<dbReference type="OrthoDB" id="7051801at2"/>
<evidence type="ECO:0000313" key="2">
    <source>
        <dbReference type="Proteomes" id="UP000066624"/>
    </source>
</evidence>
<dbReference type="AlphaFoldDB" id="A0A0K0XWZ1"/>
<dbReference type="RefSeq" id="WP_049725729.1">
    <property type="nucleotide sequence ID" value="NZ_CP012154.1"/>
</dbReference>
<accession>A0A0K0XWZ1</accession>
<protein>
    <submittedName>
        <fullName evidence="1">Uncharacterized protein</fullName>
    </submittedName>
</protein>
<gene>
    <name evidence="1" type="ORF">WM2015_1779</name>
</gene>
<dbReference type="Proteomes" id="UP000066624">
    <property type="component" value="Chromosome"/>
</dbReference>
<dbReference type="Gene3D" id="2.60.40.10">
    <property type="entry name" value="Immunoglobulins"/>
    <property type="match status" value="1"/>
</dbReference>
<dbReference type="InterPro" id="IPR002508">
    <property type="entry name" value="MurNAc-LAA_cat"/>
</dbReference>
<dbReference type="SMART" id="SM00060">
    <property type="entry name" value="FN3"/>
    <property type="match status" value="1"/>
</dbReference>
<dbReference type="EMBL" id="CP012154">
    <property type="protein sequence ID" value="AKS42146.1"/>
    <property type="molecule type" value="Genomic_DNA"/>
</dbReference>
<dbReference type="PROSITE" id="PS50853">
    <property type="entry name" value="FN3"/>
    <property type="match status" value="1"/>
</dbReference>
<dbReference type="SUPFAM" id="SSF49265">
    <property type="entry name" value="Fibronectin type III"/>
    <property type="match status" value="1"/>
</dbReference>
<evidence type="ECO:0000313" key="1">
    <source>
        <dbReference type="EMBL" id="AKS42146.1"/>
    </source>
</evidence>
<dbReference type="SUPFAM" id="SSF53187">
    <property type="entry name" value="Zn-dependent exopeptidases"/>
    <property type="match status" value="1"/>
</dbReference>
<name>A0A0K0XWZ1_9GAMM</name>
<dbReference type="InterPro" id="IPR033803">
    <property type="entry name" value="CBD-like_Golvesin-Xly"/>
</dbReference>
<keyword evidence="2" id="KW-1185">Reference proteome</keyword>
<reference evidence="1 2" key="1">
    <citation type="submission" date="2015-07" db="EMBL/GenBank/DDBJ databases">
        <authorList>
            <person name="Noorani M."/>
        </authorList>
    </citation>
    <scope>NUCLEOTIDE SEQUENCE [LARGE SCALE GENOMIC DNA]</scope>
    <source>
        <strain evidence="1 2">KCTC 42284</strain>
    </source>
</reference>
<dbReference type="InterPro" id="IPR013783">
    <property type="entry name" value="Ig-like_fold"/>
</dbReference>
<dbReference type="InterPro" id="IPR003961">
    <property type="entry name" value="FN3_dom"/>
</dbReference>
<proteinExistence type="predicted"/>
<sequence>MKSAANPIPMSSRLGLALLFLLTFSLAQAGGPLLWIDAAGRDHWPEMSTPASGSPEARLRALLEQQLAGPGPVERAAGFRSILPEAVRLVSAEVDLGRGAVVLELPDAFLDDQLDDVALDRIARWISGLVESVDGLQSLHLQAQRSSGGPPRPLTEFLRVSPVLDKPEPPMAESMLSALVPAPGQGQPVGALSGASVFLSPGHGWYYSDVLGRWATQRGNTHGLVEDLSNAEAVLQYLVQYLWNAGARVYTVRERDLQTEMVIVDQGDPGYSDSGGWTELSGVGGAYGGVQRQVLSVAGPATASAHFTPTIPEDGFYSVYVWFRPAPSGTTTAAASITIHHSGGQTEWTQDQNRDGYTWKHIGRFHFTAGTDPASASVEIHNSTGSNGDWVIADAVRFGGGMGDLPDDQSGTTSGYPRWEESGRYFAGFMGKSDWAASNTVSAMPRYAAWEHESWEAGRSVYVSWHTNAPDPGRGTSSYAYSSAGFNGPFDGVPGGLELRNAIHDQLINDIRAGWDPNWTDRGQFTNFFGEVNPSHNPEMPASLHEIAFHDTLADAVSLKHPRFRNLAARAVYQGIVDFYHDHLEGFENPVHLPEPPQSPGVRALGATRVRLSWQASPHDTGDGLLGGPAEGYRVYRSADGKGFDEGLDLGAVTEVELEVAPAVVEYFRVSAYNAGGESFPTRTLAVRTSAEGLPAVLIVDGFDRIDSSANLLRSIPTLGLVERGLLERMNTFDYVIAHGEAIAAHGRAFDSIDHQQLIDGLIDPSSYHTLVWIAGEESTADRSFDPVEQSRVSEFMDGGGRLFVSGAEIGWDLVAQGNGPGFFSDQLHAIYDGDDANGYSAVGVAGSAFGALAAFDFDDGSEVYDVRFPDRISPGPGASLALNYAGTGSGGAAIQFAGGVPERRLIYLGFPFESIVDASVRAQLMALALGFLDTPSALPEAIFADRFE</sequence>
<dbReference type="Gene3D" id="3.40.630.40">
    <property type="entry name" value="Zn-dependent exopeptidases"/>
    <property type="match status" value="1"/>
</dbReference>
<organism evidence="1 2">
    <name type="scientific">Wenzhouxiangella marina</name>
    <dbReference type="NCBI Taxonomy" id="1579979"/>
    <lineage>
        <taxon>Bacteria</taxon>
        <taxon>Pseudomonadati</taxon>
        <taxon>Pseudomonadota</taxon>
        <taxon>Gammaproteobacteria</taxon>
        <taxon>Chromatiales</taxon>
        <taxon>Wenzhouxiangellaceae</taxon>
        <taxon>Wenzhouxiangella</taxon>
    </lineage>
</organism>
<dbReference type="InterPro" id="IPR036116">
    <property type="entry name" value="FN3_sf"/>
</dbReference>
<dbReference type="Pfam" id="PF25275">
    <property type="entry name" value="Golvesin_C"/>
    <property type="match status" value="1"/>
</dbReference>